<dbReference type="PANTHER" id="PTHR35333">
    <property type="entry name" value="BETA-LACTAMASE"/>
    <property type="match status" value="1"/>
</dbReference>
<reference evidence="4" key="1">
    <citation type="journal article" date="2019" name="Int. J. Syst. Evol. Microbiol.">
        <title>The Global Catalogue of Microorganisms (GCM) 10K type strain sequencing project: providing services to taxonomists for standard genome sequencing and annotation.</title>
        <authorList>
            <consortium name="The Broad Institute Genomics Platform"/>
            <consortium name="The Broad Institute Genome Sequencing Center for Infectious Disease"/>
            <person name="Wu L."/>
            <person name="Ma J."/>
        </authorList>
    </citation>
    <scope>NUCLEOTIDE SEQUENCE [LARGE SCALE GENOMIC DNA]</scope>
    <source>
        <strain evidence="4">CCUG 58938</strain>
    </source>
</reference>
<protein>
    <submittedName>
        <fullName evidence="3">Serine hydrolase</fullName>
    </submittedName>
</protein>
<dbReference type="PANTHER" id="PTHR35333:SF4">
    <property type="entry name" value="SLR0121 PROTEIN"/>
    <property type="match status" value="1"/>
</dbReference>
<organism evidence="3 4">
    <name type="scientific">Ohtaekwangia kribbensis</name>
    <dbReference type="NCBI Taxonomy" id="688913"/>
    <lineage>
        <taxon>Bacteria</taxon>
        <taxon>Pseudomonadati</taxon>
        <taxon>Bacteroidota</taxon>
        <taxon>Cytophagia</taxon>
        <taxon>Cytophagales</taxon>
        <taxon>Fulvivirgaceae</taxon>
        <taxon>Ohtaekwangia</taxon>
    </lineage>
</organism>
<dbReference type="InterPro" id="IPR000871">
    <property type="entry name" value="Beta-lactam_class-A"/>
</dbReference>
<dbReference type="Proteomes" id="UP001597112">
    <property type="component" value="Unassembled WGS sequence"/>
</dbReference>
<evidence type="ECO:0000313" key="3">
    <source>
        <dbReference type="EMBL" id="MFD0998867.1"/>
    </source>
</evidence>
<name>A0ABW3JY11_9BACT</name>
<dbReference type="RefSeq" id="WP_377576276.1">
    <property type="nucleotide sequence ID" value="NZ_JBHTKA010000001.1"/>
</dbReference>
<dbReference type="Gene3D" id="3.40.710.10">
    <property type="entry name" value="DD-peptidase/beta-lactamase superfamily"/>
    <property type="match status" value="1"/>
</dbReference>
<accession>A0ABW3JY11</accession>
<dbReference type="SUPFAM" id="SSF56601">
    <property type="entry name" value="beta-lactamase/transpeptidase-like"/>
    <property type="match status" value="1"/>
</dbReference>
<dbReference type="InterPro" id="IPR012338">
    <property type="entry name" value="Beta-lactam/transpept-like"/>
</dbReference>
<evidence type="ECO:0000259" key="2">
    <source>
        <dbReference type="Pfam" id="PF13354"/>
    </source>
</evidence>
<gene>
    <name evidence="3" type="ORF">ACFQ21_06090</name>
</gene>
<evidence type="ECO:0000256" key="1">
    <source>
        <dbReference type="ARBA" id="ARBA00001526"/>
    </source>
</evidence>
<keyword evidence="3" id="KW-0378">Hydrolase</keyword>
<feature type="domain" description="Beta-lactamase class A catalytic" evidence="2">
    <location>
        <begin position="41"/>
        <end position="256"/>
    </location>
</feature>
<comment type="caution">
    <text evidence="3">The sequence shown here is derived from an EMBL/GenBank/DDBJ whole genome shotgun (WGS) entry which is preliminary data.</text>
</comment>
<proteinExistence type="predicted"/>
<dbReference type="InterPro" id="IPR045155">
    <property type="entry name" value="Beta-lactam_cat"/>
</dbReference>
<comment type="catalytic activity">
    <reaction evidence="1">
        <text>a beta-lactam + H2O = a substituted beta-amino acid</text>
        <dbReference type="Rhea" id="RHEA:20401"/>
        <dbReference type="ChEBI" id="CHEBI:15377"/>
        <dbReference type="ChEBI" id="CHEBI:35627"/>
        <dbReference type="ChEBI" id="CHEBI:140347"/>
        <dbReference type="EC" id="3.5.2.6"/>
    </reaction>
</comment>
<evidence type="ECO:0000313" key="4">
    <source>
        <dbReference type="Proteomes" id="UP001597112"/>
    </source>
</evidence>
<sequence length="301" mass="34297">MRLPLIMLLSCLCLVCKAQKTDKILEQKLQALVKDFKGDVGIYVRHLKTDKVAALQADTLFPTASMIKVPITIGMFDKIEKNEIGYDSTLVYKDSLLYEGEDLLGSFKDGEKIALKAVLMLMITTSDNTASLWCQLMAGTGTTINSWLQRNGFANTRVNSRTPGREANKAKYGWGQTTPREMAELVVRIRQGKVINPRVSERIYRNMVRIYWDTEALSQIPPYIQAASKQGAVNQSRSEVVLVNAPHGDYVFCIITKNQNDQRWTFDNEGWVLIRKVSNLLWNYFEPDSDWKPAKGIEEWY</sequence>
<dbReference type="GO" id="GO:0016787">
    <property type="term" value="F:hydrolase activity"/>
    <property type="evidence" value="ECO:0007669"/>
    <property type="project" value="UniProtKB-KW"/>
</dbReference>
<keyword evidence="4" id="KW-1185">Reference proteome</keyword>
<dbReference type="Pfam" id="PF13354">
    <property type="entry name" value="Beta-lactamase2"/>
    <property type="match status" value="1"/>
</dbReference>
<dbReference type="EMBL" id="JBHTKA010000001">
    <property type="protein sequence ID" value="MFD0998867.1"/>
    <property type="molecule type" value="Genomic_DNA"/>
</dbReference>